<dbReference type="Gene3D" id="1.10.240.10">
    <property type="entry name" value="Tyrosyl-Transfer RNA Synthetase"/>
    <property type="match status" value="1"/>
</dbReference>
<dbReference type="EMBL" id="CP157894">
    <property type="protein sequence ID" value="XBT18360.1"/>
    <property type="molecule type" value="Genomic_DNA"/>
</dbReference>
<dbReference type="PRINTS" id="PR01039">
    <property type="entry name" value="TRNASYNTHTRP"/>
</dbReference>
<dbReference type="GO" id="GO:0005829">
    <property type="term" value="C:cytosol"/>
    <property type="evidence" value="ECO:0007669"/>
    <property type="project" value="TreeGrafter"/>
</dbReference>
<evidence type="ECO:0000256" key="2">
    <source>
        <dbReference type="ARBA" id="ARBA00013161"/>
    </source>
</evidence>
<dbReference type="GO" id="GO:0005524">
    <property type="term" value="F:ATP binding"/>
    <property type="evidence" value="ECO:0007669"/>
    <property type="project" value="UniProtKB-KW"/>
</dbReference>
<evidence type="ECO:0000256" key="6">
    <source>
        <dbReference type="ARBA" id="ARBA00022917"/>
    </source>
</evidence>
<evidence type="ECO:0000313" key="9">
    <source>
        <dbReference type="EMBL" id="XBT18360.1"/>
    </source>
</evidence>
<keyword evidence="3 8" id="KW-0436">Ligase</keyword>
<dbReference type="InterPro" id="IPR014729">
    <property type="entry name" value="Rossmann-like_a/b/a_fold"/>
</dbReference>
<name>A0AAU7QTF9_9FLAO</name>
<evidence type="ECO:0000256" key="4">
    <source>
        <dbReference type="ARBA" id="ARBA00022741"/>
    </source>
</evidence>
<dbReference type="InterPro" id="IPR002306">
    <property type="entry name" value="Trp-tRNA-ligase"/>
</dbReference>
<keyword evidence="6 8" id="KW-0648">Protein biosynthesis</keyword>
<proteinExistence type="inferred from homology"/>
<dbReference type="GO" id="GO:0004830">
    <property type="term" value="F:tryptophan-tRNA ligase activity"/>
    <property type="evidence" value="ECO:0007669"/>
    <property type="project" value="UniProtKB-EC"/>
</dbReference>
<evidence type="ECO:0000256" key="3">
    <source>
        <dbReference type="ARBA" id="ARBA00022598"/>
    </source>
</evidence>
<dbReference type="PANTHER" id="PTHR43766:SF1">
    <property type="entry name" value="TRYPTOPHAN--TRNA LIGASE, MITOCHONDRIAL"/>
    <property type="match status" value="1"/>
</dbReference>
<dbReference type="Pfam" id="PF00579">
    <property type="entry name" value="tRNA-synt_1b"/>
    <property type="match status" value="1"/>
</dbReference>
<reference evidence="9" key="1">
    <citation type="submission" date="2024-06" db="EMBL/GenBank/DDBJ databases">
        <title>Diversity, functionality, and evolutionary history of bacterial symbionts in false click beetles (Coleoptera, Throscidae).</title>
        <authorList>
            <person name="Wierz J.C."/>
            <person name="Malm H."/>
            <person name="Kaltenpoth M."/>
            <person name="Engl T."/>
        </authorList>
    </citation>
    <scope>NUCLEOTIDE SEQUENCE</scope>
    <source>
        <strain evidence="9">Tduv</strain>
    </source>
</reference>
<evidence type="ECO:0000256" key="7">
    <source>
        <dbReference type="ARBA" id="ARBA00023146"/>
    </source>
</evidence>
<dbReference type="PANTHER" id="PTHR43766">
    <property type="entry name" value="TRYPTOPHAN--TRNA LIGASE, MITOCHONDRIAL"/>
    <property type="match status" value="1"/>
</dbReference>
<organism evidence="9">
    <name type="scientific">Candidatus Shikimatogenerans sp. Tduv</name>
    <dbReference type="NCBI Taxonomy" id="3158567"/>
    <lineage>
        <taxon>Bacteria</taxon>
        <taxon>Pseudomonadati</taxon>
        <taxon>Bacteroidota</taxon>
        <taxon>Flavobacteriia</taxon>
        <taxon>Flavobacteriales</taxon>
        <taxon>Candidatus Shikimatogenerans</taxon>
    </lineage>
</organism>
<dbReference type="InterPro" id="IPR050203">
    <property type="entry name" value="Trp-tRNA_synthetase"/>
</dbReference>
<accession>A0AAU7QTF9</accession>
<dbReference type="Gene3D" id="3.40.50.620">
    <property type="entry name" value="HUPs"/>
    <property type="match status" value="1"/>
</dbReference>
<sequence length="322" mass="38596">MKIILLGIKNNGTLHIGHLLSIINPAIKFLKKNNKYILLILIADLHTITNFDKVTYNKDKNKKNIFKIISIILSLNIDRNKILFYRQSKIKNILNIFWFLNNLYKVNRLKLTHKYKSSSNINIGEFIYPILMTADIISLNTKYIFIGIDQKQHLEIANILIKKINIKLNNNYNFYIPKFFINKKYNKIIGINGKKMSKSYKNTITPFTFKIRIKKKILKIPTSNKSLQNINIKNNYLYILYKYLFKKNINIFLNKCKNIKYNFFKIKKIIYKKILKKYNNKRKKYFYYMNNIKILNNILLKNEIIVNKIINKNFNIIKNIFI</sequence>
<dbReference type="GO" id="GO:0006436">
    <property type="term" value="P:tryptophanyl-tRNA aminoacylation"/>
    <property type="evidence" value="ECO:0007669"/>
    <property type="project" value="InterPro"/>
</dbReference>
<gene>
    <name evidence="9" type="ORF">ABNO50_00870</name>
</gene>
<keyword evidence="4 8" id="KW-0547">Nucleotide-binding</keyword>
<dbReference type="InterPro" id="IPR002305">
    <property type="entry name" value="aa-tRNA-synth_Ic"/>
</dbReference>
<dbReference type="EC" id="6.1.1.2" evidence="2"/>
<dbReference type="SUPFAM" id="SSF52374">
    <property type="entry name" value="Nucleotidylyl transferase"/>
    <property type="match status" value="1"/>
</dbReference>
<keyword evidence="7 8" id="KW-0030">Aminoacyl-tRNA synthetase</keyword>
<dbReference type="AlphaFoldDB" id="A0AAU7QTF9"/>
<evidence type="ECO:0000256" key="5">
    <source>
        <dbReference type="ARBA" id="ARBA00022840"/>
    </source>
</evidence>
<comment type="similarity">
    <text evidence="1 8">Belongs to the class-I aminoacyl-tRNA synthetase family.</text>
</comment>
<protein>
    <recommendedName>
        <fullName evidence="2">tryptophan--tRNA ligase</fullName>
        <ecNumber evidence="2">6.1.1.2</ecNumber>
    </recommendedName>
</protein>
<evidence type="ECO:0000256" key="1">
    <source>
        <dbReference type="ARBA" id="ARBA00005594"/>
    </source>
</evidence>
<keyword evidence="5 8" id="KW-0067">ATP-binding</keyword>
<evidence type="ECO:0000256" key="8">
    <source>
        <dbReference type="RuleBase" id="RU363036"/>
    </source>
</evidence>